<keyword evidence="2" id="KW-1185">Reference proteome</keyword>
<sequence>MPHQVEPFPAVLLDWRQADDGTWWGRVAYTVPGYFEQNLVHAWVEGRYLEALRPAPKPPALERRRNPH</sequence>
<proteinExistence type="predicted"/>
<name>A0A1G4XB85_9ACTN</name>
<organism evidence="1 2">
    <name type="scientific">Klenkia marina</name>
    <dbReference type="NCBI Taxonomy" id="1960309"/>
    <lineage>
        <taxon>Bacteria</taxon>
        <taxon>Bacillati</taxon>
        <taxon>Actinomycetota</taxon>
        <taxon>Actinomycetes</taxon>
        <taxon>Geodermatophilales</taxon>
        <taxon>Geodermatophilaceae</taxon>
        <taxon>Klenkia</taxon>
    </lineage>
</organism>
<evidence type="ECO:0000313" key="2">
    <source>
        <dbReference type="Proteomes" id="UP000198981"/>
    </source>
</evidence>
<evidence type="ECO:0000313" key="1">
    <source>
        <dbReference type="EMBL" id="SCX37948.1"/>
    </source>
</evidence>
<dbReference type="EMBL" id="FMUH01000001">
    <property type="protein sequence ID" value="SCX37948.1"/>
    <property type="molecule type" value="Genomic_DNA"/>
</dbReference>
<gene>
    <name evidence="1" type="ORF">SAMN03159343_0248</name>
</gene>
<accession>A0A1G4XB85</accession>
<dbReference type="AlphaFoldDB" id="A0A1G4XB85"/>
<dbReference type="Proteomes" id="UP000198981">
    <property type="component" value="Unassembled WGS sequence"/>
</dbReference>
<dbReference type="STRING" id="1960309.SAMN03159343_0248"/>
<protein>
    <submittedName>
        <fullName evidence="1">Uncharacterized protein</fullName>
    </submittedName>
</protein>
<reference evidence="2" key="1">
    <citation type="submission" date="2016-10" db="EMBL/GenBank/DDBJ databases">
        <authorList>
            <person name="Varghese N."/>
            <person name="Submissions S."/>
        </authorList>
    </citation>
    <scope>NUCLEOTIDE SEQUENCE [LARGE SCALE GENOMIC DNA]</scope>
    <source>
        <strain evidence="2">DSM 45722</strain>
    </source>
</reference>